<dbReference type="Pfam" id="PF12906">
    <property type="entry name" value="RINGv"/>
    <property type="match status" value="1"/>
</dbReference>
<evidence type="ECO:0000313" key="6">
    <source>
        <dbReference type="EMBL" id="KAG2497950.1"/>
    </source>
</evidence>
<dbReference type="OrthoDB" id="540823at2759"/>
<evidence type="ECO:0000256" key="3">
    <source>
        <dbReference type="ARBA" id="ARBA00022833"/>
    </source>
</evidence>
<accession>A0A836C2M6</accession>
<dbReference type="Gene3D" id="3.30.40.10">
    <property type="entry name" value="Zinc/RING finger domain, C3HC4 (zinc finger)"/>
    <property type="match status" value="1"/>
</dbReference>
<keyword evidence="3" id="KW-0862">Zinc</keyword>
<dbReference type="PROSITE" id="PS51292">
    <property type="entry name" value="ZF_RING_CH"/>
    <property type="match status" value="1"/>
</dbReference>
<reference evidence="6" key="1">
    <citation type="journal article" date="2020" name="bioRxiv">
        <title>Comparative genomics of Chlamydomonas.</title>
        <authorList>
            <person name="Craig R.J."/>
            <person name="Hasan A.R."/>
            <person name="Ness R.W."/>
            <person name="Keightley P.D."/>
        </authorList>
    </citation>
    <scope>NUCLEOTIDE SEQUENCE</scope>
    <source>
        <strain evidence="6">CCAP 11/70</strain>
    </source>
</reference>
<protein>
    <recommendedName>
        <fullName evidence="5">RING-CH-type domain-containing protein</fullName>
    </recommendedName>
</protein>
<feature type="domain" description="RING-CH-type" evidence="5">
    <location>
        <begin position="10"/>
        <end position="69"/>
    </location>
</feature>
<gene>
    <name evidence="6" type="ORF">HYH03_004212</name>
</gene>
<feature type="region of interest" description="Disordered" evidence="4">
    <location>
        <begin position="167"/>
        <end position="188"/>
    </location>
</feature>
<proteinExistence type="predicted"/>
<comment type="caution">
    <text evidence="6">The sequence shown here is derived from an EMBL/GenBank/DDBJ whole genome shotgun (WGS) entry which is preliminary data.</text>
</comment>
<name>A0A836C2M6_9CHLO</name>
<dbReference type="InterPro" id="IPR013083">
    <property type="entry name" value="Znf_RING/FYVE/PHD"/>
</dbReference>
<keyword evidence="2" id="KW-0863">Zinc-finger</keyword>
<keyword evidence="1" id="KW-0479">Metal-binding</keyword>
<organism evidence="6 7">
    <name type="scientific">Edaphochlamys debaryana</name>
    <dbReference type="NCBI Taxonomy" id="47281"/>
    <lineage>
        <taxon>Eukaryota</taxon>
        <taxon>Viridiplantae</taxon>
        <taxon>Chlorophyta</taxon>
        <taxon>core chlorophytes</taxon>
        <taxon>Chlorophyceae</taxon>
        <taxon>CS clade</taxon>
        <taxon>Chlamydomonadales</taxon>
        <taxon>Chlamydomonadales incertae sedis</taxon>
        <taxon>Edaphochlamys</taxon>
    </lineage>
</organism>
<sequence length="188" mass="20151">MDQQPTQPTTSGRPDDCCWICLEGGADAAPCKCSQRPVHKACIARWQLERLGDREEHECRFCNGQLPPWQDTLLPPRTRPAAEALVNVHGPDGTLHRIPLAPGLAGRRRFLMAVRSALRLPAHVPLEMSFELAVPGGAAGGAPPRTISTSDFSLASRIASVNAGIRRAGKEAGGAGAQAGPEAKRRRR</sequence>
<evidence type="ECO:0000256" key="4">
    <source>
        <dbReference type="SAM" id="MobiDB-lite"/>
    </source>
</evidence>
<dbReference type="Proteomes" id="UP000612055">
    <property type="component" value="Unassembled WGS sequence"/>
</dbReference>
<dbReference type="InterPro" id="IPR011016">
    <property type="entry name" value="Znf_RING-CH"/>
</dbReference>
<keyword evidence="7" id="KW-1185">Reference proteome</keyword>
<dbReference type="SMART" id="SM00744">
    <property type="entry name" value="RINGv"/>
    <property type="match status" value="1"/>
</dbReference>
<evidence type="ECO:0000256" key="1">
    <source>
        <dbReference type="ARBA" id="ARBA00022723"/>
    </source>
</evidence>
<dbReference type="SUPFAM" id="SSF57850">
    <property type="entry name" value="RING/U-box"/>
    <property type="match status" value="1"/>
</dbReference>
<dbReference type="GO" id="GO:0008270">
    <property type="term" value="F:zinc ion binding"/>
    <property type="evidence" value="ECO:0007669"/>
    <property type="project" value="UniProtKB-KW"/>
</dbReference>
<dbReference type="AlphaFoldDB" id="A0A836C2M6"/>
<dbReference type="EMBL" id="JAEHOE010000012">
    <property type="protein sequence ID" value="KAG2497950.1"/>
    <property type="molecule type" value="Genomic_DNA"/>
</dbReference>
<evidence type="ECO:0000259" key="5">
    <source>
        <dbReference type="PROSITE" id="PS51292"/>
    </source>
</evidence>
<evidence type="ECO:0000256" key="2">
    <source>
        <dbReference type="ARBA" id="ARBA00022771"/>
    </source>
</evidence>
<evidence type="ECO:0000313" key="7">
    <source>
        <dbReference type="Proteomes" id="UP000612055"/>
    </source>
</evidence>